<dbReference type="PANTHER" id="PTHR16943">
    <property type="entry name" value="2-METHYLCITRATE DEHYDRATASE-RELATED"/>
    <property type="match status" value="1"/>
</dbReference>
<feature type="domain" description="MmgE/PrpD C-terminal" evidence="3">
    <location>
        <begin position="278"/>
        <end position="435"/>
    </location>
</feature>
<accession>A0A0K9YSD0</accession>
<dbReference type="Pfam" id="PF19305">
    <property type="entry name" value="MmgE_PrpD_C"/>
    <property type="match status" value="1"/>
</dbReference>
<dbReference type="OrthoDB" id="9795089at2"/>
<dbReference type="InterPro" id="IPR042183">
    <property type="entry name" value="MmgE/PrpD_sf_1"/>
</dbReference>
<dbReference type="Proteomes" id="UP000036834">
    <property type="component" value="Unassembled WGS sequence"/>
</dbReference>
<dbReference type="EMBL" id="LGIQ01000009">
    <property type="protein sequence ID" value="KNB71628.1"/>
    <property type="molecule type" value="Genomic_DNA"/>
</dbReference>
<gene>
    <name evidence="4" type="primary">yxeQ</name>
    <name evidence="5" type="ORF">ADS79_22995</name>
    <name evidence="4" type="ORF">BRE01_10000</name>
</gene>
<dbReference type="InterPro" id="IPR036148">
    <property type="entry name" value="MmgE/PrpD_sf"/>
</dbReference>
<dbReference type="PANTHER" id="PTHR16943:SF8">
    <property type="entry name" value="2-METHYLCITRATE DEHYDRATASE"/>
    <property type="match status" value="1"/>
</dbReference>
<dbReference type="AlphaFoldDB" id="A0A0K9YSD0"/>
<dbReference type="InterPro" id="IPR045336">
    <property type="entry name" value="MmgE_PrpD_N"/>
</dbReference>
<dbReference type="GO" id="GO:0016829">
    <property type="term" value="F:lyase activity"/>
    <property type="evidence" value="ECO:0007669"/>
    <property type="project" value="InterPro"/>
</dbReference>
<dbReference type="PATRIC" id="fig|54915.3.peg.3731"/>
<evidence type="ECO:0008006" key="8">
    <source>
        <dbReference type="Google" id="ProtNLM"/>
    </source>
</evidence>
<reference evidence="4 7" key="3">
    <citation type="submission" date="2019-06" db="EMBL/GenBank/DDBJ databases">
        <title>Whole genome shotgun sequence of Brevibacillus reuszeri NBRC 15719.</title>
        <authorList>
            <person name="Hosoyama A."/>
            <person name="Uohara A."/>
            <person name="Ohji S."/>
            <person name="Ichikawa N."/>
        </authorList>
    </citation>
    <scope>NUCLEOTIDE SEQUENCE [LARGE SCALE GENOMIC DNA]</scope>
    <source>
        <strain evidence="4 7">NBRC 15719</strain>
    </source>
</reference>
<organism evidence="5 6">
    <name type="scientific">Brevibacillus reuszeri</name>
    <dbReference type="NCBI Taxonomy" id="54915"/>
    <lineage>
        <taxon>Bacteria</taxon>
        <taxon>Bacillati</taxon>
        <taxon>Bacillota</taxon>
        <taxon>Bacilli</taxon>
        <taxon>Bacillales</taxon>
        <taxon>Paenibacillaceae</taxon>
        <taxon>Brevibacillus</taxon>
    </lineage>
</organism>
<proteinExistence type="inferred from homology"/>
<dbReference type="Pfam" id="PF03972">
    <property type="entry name" value="MmgE_PrpD_N"/>
    <property type="match status" value="1"/>
</dbReference>
<sequence>MTNTNTHAGRDRRLTEELADLVVSSHPENDDAAMAAARLGIIDYLAASFAAREDLGTRKLWKIVDAEGGLAEVPVIGQRRKTSFLQAALLNGYIGHALDFDDVHSDVRGHPSTVLLPALISVAATYPLSGQRFLSAYIIGVEVMARLGRAVGDAHYIKGWHNTSTLGVIAAAVAAGYAKGFSAEKLQKAIGFAATQASGLRTQFGTEAKPLHAGLAAQSALLAVKLAEADFGGSLQALDGENGFFAVYGDLSLATAVLLKDWSASWRITAPGLWFKIYPFCSAAHHAADAAVRLAERHSFAPTEVASVRIVFPPGGDAALIERQPRTGEQGRFSVEYVVSLALHRRSLSLDSFTAAPIQEDILSFLPRARRTYDSQIEPTPEAVPKGRFTIVEIITKDGQVYQERVDRPRGAPGNTLSTADVQQKLTDVLTDAPALAEQLVDTTASLTTEADLTRLLSLLA</sequence>
<dbReference type="EMBL" id="BJON01000004">
    <property type="protein sequence ID" value="GED67298.1"/>
    <property type="molecule type" value="Genomic_DNA"/>
</dbReference>
<dbReference type="InterPro" id="IPR042188">
    <property type="entry name" value="MmgE/PrpD_sf_2"/>
</dbReference>
<evidence type="ECO:0000313" key="5">
    <source>
        <dbReference type="EMBL" id="KNB71628.1"/>
    </source>
</evidence>
<evidence type="ECO:0000259" key="2">
    <source>
        <dbReference type="Pfam" id="PF03972"/>
    </source>
</evidence>
<dbReference type="InterPro" id="IPR005656">
    <property type="entry name" value="MmgE_PrpD"/>
</dbReference>
<evidence type="ECO:0000313" key="6">
    <source>
        <dbReference type="Proteomes" id="UP000036834"/>
    </source>
</evidence>
<dbReference type="RefSeq" id="WP_049740671.1">
    <property type="nucleotide sequence ID" value="NZ_BJON01000004.1"/>
</dbReference>
<dbReference type="Gene3D" id="3.30.1330.120">
    <property type="entry name" value="2-methylcitrate dehydratase PrpD"/>
    <property type="match status" value="1"/>
</dbReference>
<comment type="similarity">
    <text evidence="1">Belongs to the PrpD family.</text>
</comment>
<dbReference type="InterPro" id="IPR045337">
    <property type="entry name" value="MmgE_PrpD_C"/>
</dbReference>
<evidence type="ECO:0000259" key="3">
    <source>
        <dbReference type="Pfam" id="PF19305"/>
    </source>
</evidence>
<protein>
    <recommendedName>
        <fullName evidence="8">2-methylcitrate dehydratase</fullName>
    </recommendedName>
</protein>
<dbReference type="STRING" id="54915.ADS79_22995"/>
<evidence type="ECO:0000313" key="4">
    <source>
        <dbReference type="EMBL" id="GED67298.1"/>
    </source>
</evidence>
<dbReference type="SUPFAM" id="SSF103378">
    <property type="entry name" value="2-methylcitrate dehydratase PrpD"/>
    <property type="match status" value="1"/>
</dbReference>
<reference evidence="6" key="1">
    <citation type="submission" date="2015-07" db="EMBL/GenBank/DDBJ databases">
        <title>Genome sequencing project for genomic taxonomy and phylogenomics of Bacillus-like bacteria.</title>
        <authorList>
            <person name="Liu B."/>
            <person name="Wang J."/>
            <person name="Zhu Y."/>
            <person name="Liu G."/>
            <person name="Chen Q."/>
            <person name="Chen Z."/>
            <person name="Lan J."/>
            <person name="Che J."/>
            <person name="Ge C."/>
            <person name="Shi H."/>
            <person name="Pan Z."/>
            <person name="Liu X."/>
        </authorList>
    </citation>
    <scope>NUCLEOTIDE SEQUENCE [LARGE SCALE GENOMIC DNA]</scope>
    <source>
        <strain evidence="6">DSM 9887</strain>
    </source>
</reference>
<evidence type="ECO:0000313" key="7">
    <source>
        <dbReference type="Proteomes" id="UP000319578"/>
    </source>
</evidence>
<reference evidence="5" key="2">
    <citation type="submission" date="2015-07" db="EMBL/GenBank/DDBJ databases">
        <title>MeaNS - Measles Nucleotide Surveillance Program.</title>
        <authorList>
            <person name="Tran T."/>
            <person name="Druce J."/>
        </authorList>
    </citation>
    <scope>NUCLEOTIDE SEQUENCE</scope>
    <source>
        <strain evidence="5">DSM 9887</strain>
    </source>
</reference>
<evidence type="ECO:0000256" key="1">
    <source>
        <dbReference type="ARBA" id="ARBA00006174"/>
    </source>
</evidence>
<dbReference type="Proteomes" id="UP000319578">
    <property type="component" value="Unassembled WGS sequence"/>
</dbReference>
<feature type="domain" description="MmgE/PrpD N-terminal" evidence="2">
    <location>
        <begin position="16"/>
        <end position="249"/>
    </location>
</feature>
<name>A0A0K9YSD0_9BACL</name>
<dbReference type="Gene3D" id="1.10.4100.10">
    <property type="entry name" value="2-methylcitrate dehydratase PrpD"/>
    <property type="match status" value="1"/>
</dbReference>
<comment type="caution">
    <text evidence="5">The sequence shown here is derived from an EMBL/GenBank/DDBJ whole genome shotgun (WGS) entry which is preliminary data.</text>
</comment>
<keyword evidence="7" id="KW-1185">Reference proteome</keyword>